<dbReference type="Pfam" id="PF08822">
    <property type="entry name" value="DUF1804"/>
    <property type="match status" value="1"/>
</dbReference>
<proteinExistence type="predicted"/>
<evidence type="ECO:0000313" key="1">
    <source>
        <dbReference type="EMBL" id="TVO57544.1"/>
    </source>
</evidence>
<protein>
    <submittedName>
        <fullName evidence="1">DUF1804 family protein</fullName>
    </submittedName>
</protein>
<keyword evidence="2" id="KW-1185">Reference proteome</keyword>
<organism evidence="1 2">
    <name type="scientific">Denitromonas halophila</name>
    <dbReference type="NCBI Taxonomy" id="1629404"/>
    <lineage>
        <taxon>Bacteria</taxon>
        <taxon>Pseudomonadati</taxon>
        <taxon>Pseudomonadota</taxon>
        <taxon>Betaproteobacteria</taxon>
        <taxon>Rhodocyclales</taxon>
        <taxon>Zoogloeaceae</taxon>
        <taxon>Denitromonas</taxon>
    </lineage>
</organism>
<comment type="caution">
    <text evidence="1">The sequence shown here is derived from an EMBL/GenBank/DDBJ whole genome shotgun (WGS) entry which is preliminary data.</text>
</comment>
<name>A0A557QX98_9RHOO</name>
<dbReference type="OrthoDB" id="5676847at2"/>
<dbReference type="EMBL" id="VMNK01000006">
    <property type="protein sequence ID" value="TVO57544.1"/>
    <property type="molecule type" value="Genomic_DNA"/>
</dbReference>
<dbReference type="Proteomes" id="UP000319502">
    <property type="component" value="Unassembled WGS sequence"/>
</dbReference>
<dbReference type="RefSeq" id="WP_144309017.1">
    <property type="nucleotide sequence ID" value="NZ_VMNK01000006.1"/>
</dbReference>
<gene>
    <name evidence="1" type="ORF">FHP91_07660</name>
</gene>
<evidence type="ECO:0000313" key="2">
    <source>
        <dbReference type="Proteomes" id="UP000319502"/>
    </source>
</evidence>
<dbReference type="AlphaFoldDB" id="A0A557QX98"/>
<dbReference type="InterPro" id="IPR014926">
    <property type="entry name" value="Phage_D3112_Orf24"/>
</dbReference>
<reference evidence="1 2" key="1">
    <citation type="submission" date="2019-07" db="EMBL/GenBank/DDBJ databases">
        <title>The pathways for chlorine oxyanion respiration interact through the shared metabolite chlorate.</title>
        <authorList>
            <person name="Barnum T.P."/>
            <person name="Cheng Y."/>
            <person name="Hill K.A."/>
            <person name="Lucas L.N."/>
            <person name="Carlson H.K."/>
            <person name="Coates J.D."/>
        </authorList>
    </citation>
    <scope>NUCLEOTIDE SEQUENCE [LARGE SCALE GENOMIC DNA]</scope>
    <source>
        <strain evidence="1 2">SFB-3</strain>
    </source>
</reference>
<accession>A0A557QX98</accession>
<sequence>MAHGEETRRAVRAAFVFDQLGLEVAAAKEGVPVATARRWKSEAKKAGDDWDKARGAQMIAGGGLEEVMRQTLGVIVRQTQATMDAIEAADDMPAAAKVQALASLADSYNKLMAASRRLMPQTDQLGVAMGVIKLLLDYVRKHHPQHGAAVAAVLEPFGEEVVRTYG</sequence>